<dbReference type="InterPro" id="IPR025714">
    <property type="entry name" value="Methyltranfer_dom"/>
</dbReference>
<dbReference type="EMBL" id="KZ308327">
    <property type="protein sequence ID" value="KAG8227566.1"/>
    <property type="molecule type" value="Genomic_DNA"/>
</dbReference>
<evidence type="ECO:0000313" key="4">
    <source>
        <dbReference type="Proteomes" id="UP000792457"/>
    </source>
</evidence>
<feature type="domain" description="Methyltransferase" evidence="2">
    <location>
        <begin position="110"/>
        <end position="298"/>
    </location>
</feature>
<feature type="region of interest" description="Disordered" evidence="1">
    <location>
        <begin position="224"/>
        <end position="247"/>
    </location>
</feature>
<protein>
    <recommendedName>
        <fullName evidence="2">Methyltransferase domain-containing protein</fullName>
    </recommendedName>
</protein>
<dbReference type="OrthoDB" id="10258156at2759"/>
<reference evidence="3" key="1">
    <citation type="submission" date="2013-04" db="EMBL/GenBank/DDBJ databases">
        <authorList>
            <person name="Qu J."/>
            <person name="Murali S.C."/>
            <person name="Bandaranaike D."/>
            <person name="Bellair M."/>
            <person name="Blankenburg K."/>
            <person name="Chao H."/>
            <person name="Dinh H."/>
            <person name="Doddapaneni H."/>
            <person name="Downs B."/>
            <person name="Dugan-Rocha S."/>
            <person name="Elkadiri S."/>
            <person name="Gnanaolivu R.D."/>
            <person name="Hernandez B."/>
            <person name="Javaid M."/>
            <person name="Jayaseelan J.C."/>
            <person name="Lee S."/>
            <person name="Li M."/>
            <person name="Ming W."/>
            <person name="Munidasa M."/>
            <person name="Muniz J."/>
            <person name="Nguyen L."/>
            <person name="Ongeri F."/>
            <person name="Osuji N."/>
            <person name="Pu L.-L."/>
            <person name="Puazo M."/>
            <person name="Qu C."/>
            <person name="Quiroz J."/>
            <person name="Raj R."/>
            <person name="Weissenberger G."/>
            <person name="Xin Y."/>
            <person name="Zou X."/>
            <person name="Han Y."/>
            <person name="Richards S."/>
            <person name="Worley K."/>
            <person name="Muzny D."/>
            <person name="Gibbs R."/>
        </authorList>
    </citation>
    <scope>NUCLEOTIDE SEQUENCE</scope>
    <source>
        <strain evidence="3">Sampled in the wild</strain>
    </source>
</reference>
<accession>A0A8K0K3B8</accession>
<dbReference type="InterPro" id="IPR052220">
    <property type="entry name" value="METTL25"/>
</dbReference>
<name>A0A8K0K3B8_LADFU</name>
<dbReference type="PANTHER" id="PTHR12496">
    <property type="entry name" value="CGI-41 METHYLTRANSFERASE"/>
    <property type="match status" value="1"/>
</dbReference>
<organism evidence="3 4">
    <name type="scientific">Ladona fulva</name>
    <name type="common">Scarce chaser dragonfly</name>
    <name type="synonym">Libellula fulva</name>
    <dbReference type="NCBI Taxonomy" id="123851"/>
    <lineage>
        <taxon>Eukaryota</taxon>
        <taxon>Metazoa</taxon>
        <taxon>Ecdysozoa</taxon>
        <taxon>Arthropoda</taxon>
        <taxon>Hexapoda</taxon>
        <taxon>Insecta</taxon>
        <taxon>Pterygota</taxon>
        <taxon>Palaeoptera</taxon>
        <taxon>Odonata</taxon>
        <taxon>Epiprocta</taxon>
        <taxon>Anisoptera</taxon>
        <taxon>Libelluloidea</taxon>
        <taxon>Libellulidae</taxon>
        <taxon>Ladona</taxon>
    </lineage>
</organism>
<evidence type="ECO:0000259" key="2">
    <source>
        <dbReference type="Pfam" id="PF13679"/>
    </source>
</evidence>
<comment type="caution">
    <text evidence="3">The sequence shown here is derived from an EMBL/GenBank/DDBJ whole genome shotgun (WGS) entry which is preliminary data.</text>
</comment>
<dbReference type="SUPFAM" id="SSF53335">
    <property type="entry name" value="S-adenosyl-L-methionine-dependent methyltransferases"/>
    <property type="match status" value="1"/>
</dbReference>
<keyword evidence="4" id="KW-1185">Reference proteome</keyword>
<evidence type="ECO:0000256" key="1">
    <source>
        <dbReference type="SAM" id="MobiDB-lite"/>
    </source>
</evidence>
<dbReference type="AlphaFoldDB" id="A0A8K0K3B8"/>
<evidence type="ECO:0000313" key="3">
    <source>
        <dbReference type="EMBL" id="KAG8227566.1"/>
    </source>
</evidence>
<gene>
    <name evidence="3" type="ORF">J437_LFUL000666</name>
</gene>
<dbReference type="PANTHER" id="PTHR12496:SF0">
    <property type="entry name" value="METHYLTRANSFERASE DOMAIN-CONTAINING PROTEIN"/>
    <property type="match status" value="1"/>
</dbReference>
<reference evidence="3" key="2">
    <citation type="submission" date="2017-10" db="EMBL/GenBank/DDBJ databases">
        <title>Ladona fulva Genome sequencing and assembly.</title>
        <authorList>
            <person name="Murali S."/>
            <person name="Richards S."/>
            <person name="Bandaranaike D."/>
            <person name="Bellair M."/>
            <person name="Blankenburg K."/>
            <person name="Chao H."/>
            <person name="Dinh H."/>
            <person name="Doddapaneni H."/>
            <person name="Dugan-Rocha S."/>
            <person name="Elkadiri S."/>
            <person name="Gnanaolivu R."/>
            <person name="Hernandez B."/>
            <person name="Skinner E."/>
            <person name="Javaid M."/>
            <person name="Lee S."/>
            <person name="Li M."/>
            <person name="Ming W."/>
            <person name="Munidasa M."/>
            <person name="Muniz J."/>
            <person name="Nguyen L."/>
            <person name="Hughes D."/>
            <person name="Osuji N."/>
            <person name="Pu L.-L."/>
            <person name="Puazo M."/>
            <person name="Qu C."/>
            <person name="Quiroz J."/>
            <person name="Raj R."/>
            <person name="Weissenberger G."/>
            <person name="Xin Y."/>
            <person name="Zou X."/>
            <person name="Han Y."/>
            <person name="Worley K."/>
            <person name="Muzny D."/>
            <person name="Gibbs R."/>
        </authorList>
    </citation>
    <scope>NUCLEOTIDE SEQUENCE</scope>
    <source>
        <strain evidence="3">Sampled in the wild</strain>
    </source>
</reference>
<dbReference type="InterPro" id="IPR029063">
    <property type="entry name" value="SAM-dependent_MTases_sf"/>
</dbReference>
<sequence>MNELSTYLSKATKLLHDYQWIYNFQATHILVNGIFSHIPEVWIKALLCLSDDDLKLLTAGILKDGWASCILEFIQKYHELTLPSASEDQLSSSASWEQIPDKLRKGMSPKKQHEVLHLASFIYQQCNYSQISRILDLGSGLGYLGKLLHHKSGYRVLGLEADAGHVVRAVRMQQPICSSGVNHMALTLNPAHKKEGWNVTVEDVRHALEDQNNWIRKCSCGQVQEEPDSSSSVEESSSKSSDLENKSPSKLQVADNCVCMVSLHSCGDLSPTAMRLFLQLPETRLLILLACCYHKMKTLERTFNPQMEPNPTSSSLISSLGEDKSVSQVKEVNKIPYNYLYHESIGNSDGGGPVNDSSNQGAALNLHNELGGESNPCKSETKMIVSWEEESFPDFPMSKLLRSLVPSSQKFLKRPLLRLASEITVEMWRLMTPAQHDEHAIHVMGRAVLELYALKG</sequence>
<dbReference type="Proteomes" id="UP000792457">
    <property type="component" value="Unassembled WGS sequence"/>
</dbReference>
<dbReference type="Gene3D" id="3.40.50.150">
    <property type="entry name" value="Vaccinia Virus protein VP39"/>
    <property type="match status" value="1"/>
</dbReference>
<proteinExistence type="predicted"/>
<dbReference type="CDD" id="cd02440">
    <property type="entry name" value="AdoMet_MTases"/>
    <property type="match status" value="1"/>
</dbReference>
<feature type="compositionally biased region" description="Low complexity" evidence="1">
    <location>
        <begin position="229"/>
        <end position="240"/>
    </location>
</feature>
<dbReference type="Pfam" id="PF13679">
    <property type="entry name" value="Methyltransf_32"/>
    <property type="match status" value="1"/>
</dbReference>